<evidence type="ECO:0000256" key="1">
    <source>
        <dbReference type="SAM" id="Phobius"/>
    </source>
</evidence>
<accession>A0A426ZU46</accession>
<protein>
    <recommendedName>
        <fullName evidence="4">Longin domain-containing protein</fullName>
    </recommendedName>
</protein>
<sequence>MLEEGAEMQWKEEREVSQPPTLGNLTVNLASRSPPLYPWKQVPLAGGRQVEEFAKLMVADACRGDAYAKHPSWYDVFLLYRVFAPDILGWAFRLLLSNGDVGAKPTAGGRLLVEASPPRKPIAAVSSASPQRLLSELRALMNSRRSKPVRLVSSNSQSIEVELGESSPMGSSSIDNTIYCCVAKGNKILYSHNSNGCELETLAVLCLENAPAFHKWYFHTVGARTFGFLMVDGHTYFAIVDPSVGNLAILRFLEHIQEGFKKVVKNGFHDELVPVIQRLIASLENMPKSAFALDENSEQVASSDGSVSTKAPLLGNKHHERKKMKDKVVQSDDVVEVHADGAVNINVSPQTMGTMSLQRSSSSSRPHSQQPGRRLWWRHAKIVVAADVIICLVLFGVWLAVCKGFHCVSGK</sequence>
<evidence type="ECO:0000313" key="3">
    <source>
        <dbReference type="Proteomes" id="UP000287651"/>
    </source>
</evidence>
<evidence type="ECO:0000313" key="2">
    <source>
        <dbReference type="EMBL" id="RRT67508.1"/>
    </source>
</evidence>
<dbReference type="InterPro" id="IPR011012">
    <property type="entry name" value="Longin-like_dom_sf"/>
</dbReference>
<dbReference type="GO" id="GO:0016020">
    <property type="term" value="C:membrane"/>
    <property type="evidence" value="ECO:0007669"/>
    <property type="project" value="InterPro"/>
</dbReference>
<evidence type="ECO:0008006" key="4">
    <source>
        <dbReference type="Google" id="ProtNLM"/>
    </source>
</evidence>
<dbReference type="PANTHER" id="PTHR47461:SF1">
    <property type="entry name" value="PHYTOLONGIN PHYL1.2"/>
    <property type="match status" value="1"/>
</dbReference>
<dbReference type="SUPFAM" id="SSF64356">
    <property type="entry name" value="SNARE-like"/>
    <property type="match status" value="1"/>
</dbReference>
<dbReference type="InterPro" id="IPR044783">
    <property type="entry name" value="PHYL"/>
</dbReference>
<keyword evidence="1" id="KW-0812">Transmembrane</keyword>
<name>A0A426ZU46_ENSVE</name>
<dbReference type="AlphaFoldDB" id="A0A426ZU46"/>
<gene>
    <name evidence="2" type="ORF">B296_00023302</name>
</gene>
<dbReference type="PANTHER" id="PTHR47461">
    <property type="entry name" value="PHYTOLONGIN PHYL1.2"/>
    <property type="match status" value="1"/>
</dbReference>
<keyword evidence="1" id="KW-1133">Transmembrane helix</keyword>
<dbReference type="Gene3D" id="3.30.450.50">
    <property type="entry name" value="Longin domain"/>
    <property type="match status" value="1"/>
</dbReference>
<dbReference type="EMBL" id="AMZH03005021">
    <property type="protein sequence ID" value="RRT67508.1"/>
    <property type="molecule type" value="Genomic_DNA"/>
</dbReference>
<proteinExistence type="predicted"/>
<comment type="caution">
    <text evidence="2">The sequence shown here is derived from an EMBL/GenBank/DDBJ whole genome shotgun (WGS) entry which is preliminary data.</text>
</comment>
<reference evidence="2 3" key="1">
    <citation type="journal article" date="2014" name="Agronomy (Basel)">
        <title>A Draft Genome Sequence for Ensete ventricosum, the Drought-Tolerant Tree Against Hunger.</title>
        <authorList>
            <person name="Harrison J."/>
            <person name="Moore K.A."/>
            <person name="Paszkiewicz K."/>
            <person name="Jones T."/>
            <person name="Grant M."/>
            <person name="Ambacheew D."/>
            <person name="Muzemil S."/>
            <person name="Studholme D.J."/>
        </authorList>
    </citation>
    <scope>NUCLEOTIDE SEQUENCE [LARGE SCALE GENOMIC DNA]</scope>
</reference>
<organism evidence="2 3">
    <name type="scientific">Ensete ventricosum</name>
    <name type="common">Abyssinian banana</name>
    <name type="synonym">Musa ensete</name>
    <dbReference type="NCBI Taxonomy" id="4639"/>
    <lineage>
        <taxon>Eukaryota</taxon>
        <taxon>Viridiplantae</taxon>
        <taxon>Streptophyta</taxon>
        <taxon>Embryophyta</taxon>
        <taxon>Tracheophyta</taxon>
        <taxon>Spermatophyta</taxon>
        <taxon>Magnoliopsida</taxon>
        <taxon>Liliopsida</taxon>
        <taxon>Zingiberales</taxon>
        <taxon>Musaceae</taxon>
        <taxon>Ensete</taxon>
    </lineage>
</organism>
<feature type="transmembrane region" description="Helical" evidence="1">
    <location>
        <begin position="382"/>
        <end position="401"/>
    </location>
</feature>
<keyword evidence="1" id="KW-0472">Membrane</keyword>
<dbReference type="Proteomes" id="UP000287651">
    <property type="component" value="Unassembled WGS sequence"/>
</dbReference>